<keyword evidence="3" id="KW-0804">Transcription</keyword>
<comment type="caution">
    <text evidence="6">The sequence shown here is derived from an EMBL/GenBank/DDBJ whole genome shotgun (WGS) entry which is preliminary data.</text>
</comment>
<dbReference type="InterPro" id="IPR014757">
    <property type="entry name" value="Tscrpt_reg_IclR_C"/>
</dbReference>
<dbReference type="EMBL" id="JAWLKA010000029">
    <property type="protein sequence ID" value="MDV6285817.1"/>
    <property type="molecule type" value="Genomic_DNA"/>
</dbReference>
<dbReference type="PANTHER" id="PTHR30136">
    <property type="entry name" value="HELIX-TURN-HELIX TRANSCRIPTIONAL REGULATOR, ICLR FAMILY"/>
    <property type="match status" value="1"/>
</dbReference>
<organism evidence="6 7">
    <name type="scientific">Rhodococcus jostii</name>
    <dbReference type="NCBI Taxonomy" id="132919"/>
    <lineage>
        <taxon>Bacteria</taxon>
        <taxon>Bacillati</taxon>
        <taxon>Actinomycetota</taxon>
        <taxon>Actinomycetes</taxon>
        <taxon>Mycobacteriales</taxon>
        <taxon>Nocardiaceae</taxon>
        <taxon>Rhodococcus</taxon>
    </lineage>
</organism>
<dbReference type="SUPFAM" id="SSF55781">
    <property type="entry name" value="GAF domain-like"/>
    <property type="match status" value="1"/>
</dbReference>
<keyword evidence="1" id="KW-0805">Transcription regulation</keyword>
<keyword evidence="7" id="KW-1185">Reference proteome</keyword>
<evidence type="ECO:0000313" key="6">
    <source>
        <dbReference type="EMBL" id="MDV6285817.1"/>
    </source>
</evidence>
<dbReference type="Proteomes" id="UP001185737">
    <property type="component" value="Unassembled WGS sequence"/>
</dbReference>
<feature type="domain" description="HTH iclR-type" evidence="4">
    <location>
        <begin position="7"/>
        <end position="68"/>
    </location>
</feature>
<dbReference type="InterPro" id="IPR036388">
    <property type="entry name" value="WH-like_DNA-bd_sf"/>
</dbReference>
<keyword evidence="2" id="KW-0238">DNA-binding</keyword>
<dbReference type="PANTHER" id="PTHR30136:SF24">
    <property type="entry name" value="HTH-TYPE TRANSCRIPTIONAL REPRESSOR ALLR"/>
    <property type="match status" value="1"/>
</dbReference>
<dbReference type="PROSITE" id="PS51077">
    <property type="entry name" value="HTH_ICLR"/>
    <property type="match status" value="1"/>
</dbReference>
<dbReference type="RefSeq" id="WP_317571135.1">
    <property type="nucleotide sequence ID" value="NZ_JAWLKA010000029.1"/>
</dbReference>
<dbReference type="InterPro" id="IPR036390">
    <property type="entry name" value="WH_DNA-bd_sf"/>
</dbReference>
<dbReference type="InterPro" id="IPR050707">
    <property type="entry name" value="HTH_MetabolicPath_Reg"/>
</dbReference>
<dbReference type="SMART" id="SM00346">
    <property type="entry name" value="HTH_ICLR"/>
    <property type="match status" value="1"/>
</dbReference>
<evidence type="ECO:0000256" key="2">
    <source>
        <dbReference type="ARBA" id="ARBA00023125"/>
    </source>
</evidence>
<proteinExistence type="predicted"/>
<dbReference type="Gene3D" id="1.10.10.10">
    <property type="entry name" value="Winged helix-like DNA-binding domain superfamily/Winged helix DNA-binding domain"/>
    <property type="match status" value="1"/>
</dbReference>
<dbReference type="PROSITE" id="PS51078">
    <property type="entry name" value="ICLR_ED"/>
    <property type="match status" value="1"/>
</dbReference>
<feature type="domain" description="IclR-ED" evidence="5">
    <location>
        <begin position="69"/>
        <end position="251"/>
    </location>
</feature>
<dbReference type="Gene3D" id="3.30.450.40">
    <property type="match status" value="1"/>
</dbReference>
<accession>A0ABU4CRU7</accession>
<evidence type="ECO:0000259" key="5">
    <source>
        <dbReference type="PROSITE" id="PS51078"/>
    </source>
</evidence>
<evidence type="ECO:0000256" key="3">
    <source>
        <dbReference type="ARBA" id="ARBA00023163"/>
    </source>
</evidence>
<dbReference type="InterPro" id="IPR029016">
    <property type="entry name" value="GAF-like_dom_sf"/>
</dbReference>
<evidence type="ECO:0000256" key="1">
    <source>
        <dbReference type="ARBA" id="ARBA00023015"/>
    </source>
</evidence>
<dbReference type="Pfam" id="PF09339">
    <property type="entry name" value="HTH_IclR"/>
    <property type="match status" value="1"/>
</dbReference>
<sequence>MASTTRTGVARRLFSVLEVFEGSSTPLRLNEIAARCGLSPATTLRMIRELVDWGALDRLEDGSYRVGMRIWAIGAHAPCVQRIQRETTWHLRGLAAASGRTVVLAAAVGGAAVIVDRALGPRRDGTVVEIGDRFPLHATAVGKVFLAAGDPPTAVTERYTRYTLETAALPADLTRIRRSGIAREREEYRYGRYGVAVGIRGPSGRMSAALGIIGGGAPDARQWQVLLRRTEDAVAESIMRPSEVVAARTGAPGVAPGNSPVAAAVP</sequence>
<dbReference type="Pfam" id="PF01614">
    <property type="entry name" value="IclR_C"/>
    <property type="match status" value="1"/>
</dbReference>
<dbReference type="SUPFAM" id="SSF46785">
    <property type="entry name" value="Winged helix' DNA-binding domain"/>
    <property type="match status" value="1"/>
</dbReference>
<protein>
    <submittedName>
        <fullName evidence="6">IclR family transcriptional regulator C-terminal domain-containing protein</fullName>
    </submittedName>
</protein>
<evidence type="ECO:0000259" key="4">
    <source>
        <dbReference type="PROSITE" id="PS51077"/>
    </source>
</evidence>
<gene>
    <name evidence="6" type="ORF">R3Q59_35615</name>
</gene>
<name>A0ABU4CRU7_RHOJO</name>
<reference evidence="6 7" key="1">
    <citation type="submission" date="2023-10" db="EMBL/GenBank/DDBJ databases">
        <title>Development of a sustainable strategy for remediation of hydrocarbon-contaminated territories based on the waste exchange concept.</title>
        <authorList>
            <person name="Krivoruchko A."/>
        </authorList>
    </citation>
    <scope>NUCLEOTIDE SEQUENCE [LARGE SCALE GENOMIC DNA]</scope>
    <source>
        <strain evidence="6 7">IEGM 60</strain>
    </source>
</reference>
<evidence type="ECO:0000313" key="7">
    <source>
        <dbReference type="Proteomes" id="UP001185737"/>
    </source>
</evidence>
<dbReference type="InterPro" id="IPR005471">
    <property type="entry name" value="Tscrpt_reg_IclR_N"/>
</dbReference>